<keyword evidence="5" id="KW-0130">Cell adhesion</keyword>
<dbReference type="PANTHER" id="PTHR12035:SF136">
    <property type="entry name" value="MYELOID CELL SURFACE ANTIGEN CD33"/>
    <property type="match status" value="1"/>
</dbReference>
<dbReference type="GO" id="GO:0005886">
    <property type="term" value="C:plasma membrane"/>
    <property type="evidence" value="ECO:0007669"/>
    <property type="project" value="TreeGrafter"/>
</dbReference>
<dbReference type="InterPro" id="IPR003599">
    <property type="entry name" value="Ig_sub"/>
</dbReference>
<dbReference type="SMART" id="SM00409">
    <property type="entry name" value="IG"/>
    <property type="match status" value="2"/>
</dbReference>
<evidence type="ECO:0000256" key="14">
    <source>
        <dbReference type="SAM" id="SignalP"/>
    </source>
</evidence>
<dbReference type="Proteomes" id="UP001152836">
    <property type="component" value="Unassembled WGS sequence"/>
</dbReference>
<evidence type="ECO:0000256" key="1">
    <source>
        <dbReference type="ARBA" id="ARBA00004479"/>
    </source>
</evidence>
<dbReference type="GO" id="GO:0048029">
    <property type="term" value="F:monosaccharide binding"/>
    <property type="evidence" value="ECO:0007669"/>
    <property type="project" value="UniProtKB-ARBA"/>
</dbReference>
<proteinExistence type="inferred from homology"/>
<evidence type="ECO:0000256" key="10">
    <source>
        <dbReference type="ARBA" id="ARBA00023319"/>
    </source>
</evidence>
<dbReference type="FunFam" id="2.60.40.10:FF:000912">
    <property type="entry name" value="Myeloid cell surface antigen CD33"/>
    <property type="match status" value="1"/>
</dbReference>
<feature type="region of interest" description="Disordered" evidence="12">
    <location>
        <begin position="283"/>
        <end position="310"/>
    </location>
</feature>
<dbReference type="GO" id="GO:0033691">
    <property type="term" value="F:sialic acid binding"/>
    <property type="evidence" value="ECO:0007669"/>
    <property type="project" value="TreeGrafter"/>
</dbReference>
<dbReference type="InterPro" id="IPR007110">
    <property type="entry name" value="Ig-like_dom"/>
</dbReference>
<comment type="caution">
    <text evidence="16">The sequence shown here is derived from an EMBL/GenBank/DDBJ whole genome shotgun (WGS) entry which is preliminary data.</text>
</comment>
<keyword evidence="9" id="KW-0325">Glycoprotein</keyword>
<dbReference type="PANTHER" id="PTHR12035">
    <property type="entry name" value="SIALIC ACID BINDING IMMUNOGLOBULIN-LIKE LECTIN"/>
    <property type="match status" value="1"/>
</dbReference>
<evidence type="ECO:0000256" key="5">
    <source>
        <dbReference type="ARBA" id="ARBA00022889"/>
    </source>
</evidence>
<evidence type="ECO:0000256" key="9">
    <source>
        <dbReference type="ARBA" id="ARBA00023180"/>
    </source>
</evidence>
<dbReference type="InterPro" id="IPR036179">
    <property type="entry name" value="Ig-like_dom_sf"/>
</dbReference>
<keyword evidence="3 14" id="KW-0732">Signal</keyword>
<evidence type="ECO:0000313" key="16">
    <source>
        <dbReference type="EMBL" id="CAH7454122.1"/>
    </source>
</evidence>
<dbReference type="Pfam" id="PF00047">
    <property type="entry name" value="ig"/>
    <property type="match status" value="1"/>
</dbReference>
<keyword evidence="8" id="KW-1015">Disulfide bond</keyword>
<evidence type="ECO:0000256" key="4">
    <source>
        <dbReference type="ARBA" id="ARBA00022734"/>
    </source>
</evidence>
<evidence type="ECO:0000256" key="11">
    <source>
        <dbReference type="ARBA" id="ARBA00038361"/>
    </source>
</evidence>
<feature type="signal peptide" evidence="14">
    <location>
        <begin position="1"/>
        <end position="16"/>
    </location>
</feature>
<gene>
    <name evidence="16" type="primary">Cd33</name>
    <name evidence="16" type="ORF">PHOROB_LOCUS17414</name>
</gene>
<dbReference type="SUPFAM" id="SSF48726">
    <property type="entry name" value="Immunoglobulin"/>
    <property type="match status" value="2"/>
</dbReference>
<evidence type="ECO:0000256" key="12">
    <source>
        <dbReference type="SAM" id="MobiDB-lite"/>
    </source>
</evidence>
<comment type="subcellular location">
    <subcellularLocation>
        <location evidence="1">Membrane</location>
        <topology evidence="1">Single-pass type I membrane protein</topology>
    </subcellularLocation>
</comment>
<dbReference type="GO" id="GO:0007155">
    <property type="term" value="P:cell adhesion"/>
    <property type="evidence" value="ECO:0007669"/>
    <property type="project" value="UniProtKB-KW"/>
</dbReference>
<evidence type="ECO:0000256" key="2">
    <source>
        <dbReference type="ARBA" id="ARBA00022692"/>
    </source>
</evidence>
<keyword evidence="10" id="KW-0393">Immunoglobulin domain</keyword>
<dbReference type="InterPro" id="IPR051036">
    <property type="entry name" value="SIGLEC"/>
</dbReference>
<evidence type="ECO:0000256" key="13">
    <source>
        <dbReference type="SAM" id="Phobius"/>
    </source>
</evidence>
<keyword evidence="2 13" id="KW-0812">Transmembrane</keyword>
<feature type="chain" id="PRO_5043975971" evidence="14">
    <location>
        <begin position="17"/>
        <end position="310"/>
    </location>
</feature>
<keyword evidence="17" id="KW-1185">Reference proteome</keyword>
<evidence type="ECO:0000313" key="17">
    <source>
        <dbReference type="Proteomes" id="UP001152836"/>
    </source>
</evidence>
<dbReference type="PROSITE" id="PS50835">
    <property type="entry name" value="IG_LIKE"/>
    <property type="match status" value="1"/>
</dbReference>
<protein>
    <submittedName>
        <fullName evidence="16">Cd33 protein</fullName>
    </submittedName>
</protein>
<sequence length="310" mass="34415">MLWPLLLPLLWEGSLAWNLRYQYWLMVPKSVTVEEGLCVHVPCSLSYPLNHYSAPVFGSWFLEGANPHEDSPVATNDPRQLVQNATQGRFHLLGNPQKHDCSLLIRDVKKSDTGVYYFGVVPEPFSRYNYRKSQLSLNVAPLTQTPDIMISGTLEAGHPSNLTCSVPWACEQGTPPTFSWISAALKSLSPRTTNSSVLTFTPQLQDHGTNLTCLVTFPGAGVTVERTIQLHVTWKLGHMAEVVLVAMVEASVKVLLLGLCFIFLSVMLCRKKRVKLSVHTDYESPATTHPEDSKVHSLPENLRPSQGALP</sequence>
<name>A0AAV0ACW1_PHORO</name>
<accession>A0AAV0ACW1</accession>
<dbReference type="AlphaFoldDB" id="A0AAV0ACW1"/>
<keyword evidence="6 13" id="KW-1133">Transmembrane helix</keyword>
<dbReference type="InterPro" id="IPR013783">
    <property type="entry name" value="Ig-like_fold"/>
</dbReference>
<feature type="transmembrane region" description="Helical" evidence="13">
    <location>
        <begin position="250"/>
        <end position="269"/>
    </location>
</feature>
<organism evidence="16 17">
    <name type="scientific">Phodopus roborovskii</name>
    <name type="common">Roborovski's desert hamster</name>
    <name type="synonym">Cricetulus roborovskii</name>
    <dbReference type="NCBI Taxonomy" id="109678"/>
    <lineage>
        <taxon>Eukaryota</taxon>
        <taxon>Metazoa</taxon>
        <taxon>Chordata</taxon>
        <taxon>Craniata</taxon>
        <taxon>Vertebrata</taxon>
        <taxon>Euteleostomi</taxon>
        <taxon>Mammalia</taxon>
        <taxon>Eutheria</taxon>
        <taxon>Euarchontoglires</taxon>
        <taxon>Glires</taxon>
        <taxon>Rodentia</taxon>
        <taxon>Myomorpha</taxon>
        <taxon>Muroidea</taxon>
        <taxon>Cricetidae</taxon>
        <taxon>Cricetinae</taxon>
        <taxon>Phodopus</taxon>
    </lineage>
</organism>
<evidence type="ECO:0000256" key="7">
    <source>
        <dbReference type="ARBA" id="ARBA00023136"/>
    </source>
</evidence>
<keyword evidence="4" id="KW-0430">Lectin</keyword>
<dbReference type="GO" id="GO:0050728">
    <property type="term" value="P:negative regulation of inflammatory response"/>
    <property type="evidence" value="ECO:0007669"/>
    <property type="project" value="UniProtKB-ARBA"/>
</dbReference>
<feature type="domain" description="Ig-like" evidence="15">
    <location>
        <begin position="146"/>
        <end position="229"/>
    </location>
</feature>
<dbReference type="FunFam" id="2.60.40.10:FF:000829">
    <property type="entry name" value="Sialic acid-binding Ig-like lectin 8"/>
    <property type="match status" value="1"/>
</dbReference>
<dbReference type="Gene3D" id="2.60.40.10">
    <property type="entry name" value="Immunoglobulins"/>
    <property type="match status" value="2"/>
</dbReference>
<evidence type="ECO:0000256" key="8">
    <source>
        <dbReference type="ARBA" id="ARBA00023157"/>
    </source>
</evidence>
<dbReference type="EMBL" id="CALSGD010001635">
    <property type="protein sequence ID" value="CAH7454122.1"/>
    <property type="molecule type" value="Genomic_DNA"/>
</dbReference>
<dbReference type="InterPro" id="IPR013106">
    <property type="entry name" value="Ig_V-set"/>
</dbReference>
<dbReference type="Pfam" id="PF07686">
    <property type="entry name" value="V-set"/>
    <property type="match status" value="1"/>
</dbReference>
<keyword evidence="7 13" id="KW-0472">Membrane</keyword>
<dbReference type="InterPro" id="IPR013151">
    <property type="entry name" value="Immunoglobulin_dom"/>
</dbReference>
<comment type="similarity">
    <text evidence="11">Belongs to the immunoglobulin superfamily. SIGLEC (sialic acid binding Ig-like lectin) family.</text>
</comment>
<reference evidence="16" key="1">
    <citation type="submission" date="2022-06" db="EMBL/GenBank/DDBJ databases">
        <authorList>
            <person name="Andreotti S."/>
            <person name="Wyler E."/>
        </authorList>
    </citation>
    <scope>NUCLEOTIDE SEQUENCE</scope>
</reference>
<evidence type="ECO:0000259" key="15">
    <source>
        <dbReference type="PROSITE" id="PS50835"/>
    </source>
</evidence>
<evidence type="ECO:0000256" key="6">
    <source>
        <dbReference type="ARBA" id="ARBA00022989"/>
    </source>
</evidence>
<evidence type="ECO:0000256" key="3">
    <source>
        <dbReference type="ARBA" id="ARBA00022729"/>
    </source>
</evidence>